<keyword evidence="1" id="KW-1133">Transmembrane helix</keyword>
<dbReference type="RefSeq" id="WP_154416851.1">
    <property type="nucleotide sequence ID" value="NZ_CALXOB010000031.1"/>
</dbReference>
<evidence type="ECO:0000313" key="3">
    <source>
        <dbReference type="Proteomes" id="UP000435649"/>
    </source>
</evidence>
<dbReference type="EMBL" id="VUNS01000002">
    <property type="protein sequence ID" value="MST95846.1"/>
    <property type="molecule type" value="Genomic_DNA"/>
</dbReference>
<protein>
    <submittedName>
        <fullName evidence="2">Type II secretion system protein</fullName>
    </submittedName>
</protein>
<organism evidence="2 3">
    <name type="scientific">Victivallis lenta</name>
    <dbReference type="NCBI Taxonomy" id="2606640"/>
    <lineage>
        <taxon>Bacteria</taxon>
        <taxon>Pseudomonadati</taxon>
        <taxon>Lentisphaerota</taxon>
        <taxon>Lentisphaeria</taxon>
        <taxon>Victivallales</taxon>
        <taxon>Victivallaceae</taxon>
        <taxon>Victivallis</taxon>
    </lineage>
</organism>
<dbReference type="Proteomes" id="UP000435649">
    <property type="component" value="Unassembled WGS sequence"/>
</dbReference>
<dbReference type="AlphaFoldDB" id="A0A844FXM1"/>
<keyword evidence="3" id="KW-1185">Reference proteome</keyword>
<reference evidence="2 3" key="1">
    <citation type="submission" date="2019-08" db="EMBL/GenBank/DDBJ databases">
        <title>In-depth cultivation of the pig gut microbiome towards novel bacterial diversity and tailored functional studies.</title>
        <authorList>
            <person name="Wylensek D."/>
            <person name="Hitch T.C.A."/>
            <person name="Clavel T."/>
        </authorList>
    </citation>
    <scope>NUCLEOTIDE SEQUENCE [LARGE SCALE GENOMIC DNA]</scope>
    <source>
        <strain evidence="2 3">BBE-744-WT-12</strain>
    </source>
</reference>
<evidence type="ECO:0000313" key="2">
    <source>
        <dbReference type="EMBL" id="MST95846.1"/>
    </source>
</evidence>
<comment type="caution">
    <text evidence="2">The sequence shown here is derived from an EMBL/GenBank/DDBJ whole genome shotgun (WGS) entry which is preliminary data.</text>
</comment>
<evidence type="ECO:0000256" key="1">
    <source>
        <dbReference type="SAM" id="Phobius"/>
    </source>
</evidence>
<gene>
    <name evidence="2" type="ORF">FYJ85_02155</name>
</gene>
<feature type="transmembrane region" description="Helical" evidence="1">
    <location>
        <begin position="12"/>
        <end position="35"/>
    </location>
</feature>
<sequence>MSRKKFGKQRFTLIELLVSMAVFVIMLAMMLQFFVGAQRVWTGMEKRNDIYANGRVAMDLVTNLLQSQVSTEKNLPFVITYGDYSDADNNRKNDAICFFTKTSSNVGGGDRVRAVRFSMDGTDNTLIVRTLCSNDLTNKYESYFRAFGSTGGYASMNDSATDLESTVRSVDGSIVAERVTGFTIADPDNRRTSPSVNPPDTTTERVPKLVEVKLYMLDQKSFDIWKQMPASNADQKERRAEFLQQNERTFVRTVFFDDITETVN</sequence>
<keyword evidence="1" id="KW-0812">Transmembrane</keyword>
<accession>A0A844FXM1</accession>
<name>A0A844FXM1_9BACT</name>
<dbReference type="InterPro" id="IPR045584">
    <property type="entry name" value="Pilin-like"/>
</dbReference>
<proteinExistence type="predicted"/>
<dbReference type="SUPFAM" id="SSF54523">
    <property type="entry name" value="Pili subunits"/>
    <property type="match status" value="1"/>
</dbReference>
<keyword evidence="1" id="KW-0472">Membrane</keyword>